<dbReference type="PANTHER" id="PTHR37422">
    <property type="entry name" value="TEICHURONIC ACID BIOSYNTHESIS PROTEIN TUAE"/>
    <property type="match status" value="1"/>
</dbReference>
<protein>
    <submittedName>
        <fullName evidence="7">O-antigen ligase domain-containing protein</fullName>
    </submittedName>
</protein>
<keyword evidence="7" id="KW-0436">Ligase</keyword>
<dbReference type="RefSeq" id="WP_025206181.1">
    <property type="nucleotide sequence ID" value="NZ_CP046996.1"/>
</dbReference>
<dbReference type="GO" id="GO:0016874">
    <property type="term" value="F:ligase activity"/>
    <property type="evidence" value="ECO:0007669"/>
    <property type="project" value="UniProtKB-KW"/>
</dbReference>
<dbReference type="Proteomes" id="UP000430508">
    <property type="component" value="Chromosome"/>
</dbReference>
<dbReference type="EMBL" id="CP046996">
    <property type="protein sequence ID" value="QHA01554.1"/>
    <property type="molecule type" value="Genomic_DNA"/>
</dbReference>
<feature type="transmembrane region" description="Helical" evidence="5">
    <location>
        <begin position="143"/>
        <end position="161"/>
    </location>
</feature>
<evidence type="ECO:0000256" key="5">
    <source>
        <dbReference type="SAM" id="Phobius"/>
    </source>
</evidence>
<accession>A0A857DJU3</accession>
<evidence type="ECO:0000256" key="4">
    <source>
        <dbReference type="ARBA" id="ARBA00023136"/>
    </source>
</evidence>
<feature type="transmembrane region" description="Helical" evidence="5">
    <location>
        <begin position="357"/>
        <end position="377"/>
    </location>
</feature>
<dbReference type="InterPro" id="IPR051533">
    <property type="entry name" value="WaaL-like"/>
</dbReference>
<sequence length="458" mass="52285">MFWNNGITRRNDTRLFILAMTMLSAMILPSFPIHPSLPNIRLDELLLFGTFGLNILLFAAKGFRFSPEEKQQLLKRKQEHKWILLIFILLVFSYAISNIYGVIIKGAGYYGLRDVMELVTFCKYYLAVTLALSIDLRTEEFDFLGKAFLGGLAFLIIFGWGQHFNVLNMNTWLSPYFDQQHWQLLLVGNPARVQGTFDNPNFFGIFTVMTLAYLTVRYYFGEDHGKFTVLLFILVGFVIKLEFLTISRTALAGIGLLFLILSIWAFVYHRHNKKVLIKIAALFVLTAVLFLTASGDFFYRLQEGLDFSNSTSFQGHLDRWGKAIGSIWDSPVFGWGTQKYVMTTLVDNEYALYARRYGFFGLALYLSFFLLPFILGIRNLRAKIAASGRGIAFSQPMQFMAAYAAVLPSIFVFNIMAGIFYNLQLMTFFAICMGLAYNSFAEQRGINDTSLRPLSSLE</sequence>
<name>A0A857DJU3_9FIRM</name>
<proteinExistence type="predicted"/>
<dbReference type="GO" id="GO:0016020">
    <property type="term" value="C:membrane"/>
    <property type="evidence" value="ECO:0007669"/>
    <property type="project" value="UniProtKB-SubCell"/>
</dbReference>
<dbReference type="InterPro" id="IPR007016">
    <property type="entry name" value="O-antigen_ligase-rel_domated"/>
</dbReference>
<feature type="transmembrane region" description="Helical" evidence="5">
    <location>
        <begin position="115"/>
        <end position="136"/>
    </location>
</feature>
<keyword evidence="2 5" id="KW-0812">Transmembrane</keyword>
<feature type="transmembrane region" description="Helical" evidence="5">
    <location>
        <begin position="15"/>
        <end position="33"/>
    </location>
</feature>
<feature type="transmembrane region" description="Helical" evidence="5">
    <location>
        <begin position="275"/>
        <end position="299"/>
    </location>
</feature>
<evidence type="ECO:0000259" key="6">
    <source>
        <dbReference type="Pfam" id="PF04932"/>
    </source>
</evidence>
<comment type="subcellular location">
    <subcellularLocation>
        <location evidence="1">Membrane</location>
        <topology evidence="1">Multi-pass membrane protein</topology>
    </subcellularLocation>
</comment>
<keyword evidence="4 5" id="KW-0472">Membrane</keyword>
<evidence type="ECO:0000256" key="2">
    <source>
        <dbReference type="ARBA" id="ARBA00022692"/>
    </source>
</evidence>
<dbReference type="PANTHER" id="PTHR37422:SF13">
    <property type="entry name" value="LIPOPOLYSACCHARIDE BIOSYNTHESIS PROTEIN PA4999-RELATED"/>
    <property type="match status" value="1"/>
</dbReference>
<keyword evidence="3 5" id="KW-1133">Transmembrane helix</keyword>
<feature type="domain" description="O-antigen ligase-related" evidence="6">
    <location>
        <begin position="243"/>
        <end position="364"/>
    </location>
</feature>
<evidence type="ECO:0000313" key="8">
    <source>
        <dbReference type="Proteomes" id="UP000430508"/>
    </source>
</evidence>
<dbReference type="Pfam" id="PF04932">
    <property type="entry name" value="Wzy_C"/>
    <property type="match status" value="1"/>
</dbReference>
<feature type="transmembrane region" description="Helical" evidence="5">
    <location>
        <begin position="227"/>
        <end position="244"/>
    </location>
</feature>
<feature type="transmembrane region" description="Helical" evidence="5">
    <location>
        <begin position="202"/>
        <end position="220"/>
    </location>
</feature>
<evidence type="ECO:0000256" key="1">
    <source>
        <dbReference type="ARBA" id="ARBA00004141"/>
    </source>
</evidence>
<feature type="transmembrane region" description="Helical" evidence="5">
    <location>
        <begin position="45"/>
        <end position="63"/>
    </location>
</feature>
<feature type="transmembrane region" description="Helical" evidence="5">
    <location>
        <begin position="250"/>
        <end position="268"/>
    </location>
</feature>
<organism evidence="7 8">
    <name type="scientific">Dehalobacter restrictus</name>
    <dbReference type="NCBI Taxonomy" id="55583"/>
    <lineage>
        <taxon>Bacteria</taxon>
        <taxon>Bacillati</taxon>
        <taxon>Bacillota</taxon>
        <taxon>Clostridia</taxon>
        <taxon>Eubacteriales</taxon>
        <taxon>Desulfitobacteriaceae</taxon>
        <taxon>Dehalobacter</taxon>
    </lineage>
</organism>
<dbReference type="AlphaFoldDB" id="A0A857DJU3"/>
<feature type="transmembrane region" description="Helical" evidence="5">
    <location>
        <begin position="398"/>
        <end position="417"/>
    </location>
</feature>
<feature type="transmembrane region" description="Helical" evidence="5">
    <location>
        <begin position="83"/>
        <end position="103"/>
    </location>
</feature>
<reference evidence="7 8" key="1">
    <citation type="submission" date="2019-12" db="EMBL/GenBank/DDBJ databases">
        <title>Sequence classification of anaerobic respiratory reductive dehalogenases: First we see many, then we see few.</title>
        <authorList>
            <person name="Molenda O."/>
            <person name="Puentes Jacome L.A."/>
            <person name="Cao X."/>
            <person name="Nesbo C.L."/>
            <person name="Tang S."/>
            <person name="Morson N."/>
            <person name="Patron J."/>
            <person name="Lomheim L."/>
            <person name="Wishart D.S."/>
            <person name="Edwards E.A."/>
        </authorList>
    </citation>
    <scope>NUCLEOTIDE SEQUENCE [LARGE SCALE GENOMIC DNA]</scope>
    <source>
        <strain evidence="7 8">12DCA</strain>
    </source>
</reference>
<gene>
    <name evidence="7" type="ORF">GQ588_13350</name>
</gene>
<evidence type="ECO:0000313" key="7">
    <source>
        <dbReference type="EMBL" id="QHA01554.1"/>
    </source>
</evidence>
<evidence type="ECO:0000256" key="3">
    <source>
        <dbReference type="ARBA" id="ARBA00022989"/>
    </source>
</evidence>